<dbReference type="InterPro" id="IPR001357">
    <property type="entry name" value="BRCT_dom"/>
</dbReference>
<evidence type="ECO:0000256" key="2">
    <source>
        <dbReference type="ARBA" id="ARBA00007590"/>
    </source>
</evidence>
<dbReference type="CDD" id="cd17716">
    <property type="entry name" value="BRCT_microcephalin_rpt1"/>
    <property type="match status" value="1"/>
</dbReference>
<accession>A0AAD3N825</accession>
<dbReference type="CDD" id="cd07990">
    <property type="entry name" value="LPLAT_LCLAT1-like"/>
    <property type="match status" value="1"/>
</dbReference>
<feature type="transmembrane region" description="Helical" evidence="7">
    <location>
        <begin position="844"/>
        <end position="861"/>
    </location>
</feature>
<keyword evidence="10" id="KW-1185">Reference proteome</keyword>
<gene>
    <name evidence="9" type="ORF">AKAME5_001793200</name>
</gene>
<dbReference type="InterPro" id="IPR022047">
    <property type="entry name" value="Microcephalin-like"/>
</dbReference>
<dbReference type="InterPro" id="IPR044890">
    <property type="entry name" value="TMEM14_sf"/>
</dbReference>
<dbReference type="AlphaFoldDB" id="A0AAD3N825"/>
<dbReference type="Proteomes" id="UP001279410">
    <property type="component" value="Unassembled WGS sequence"/>
</dbReference>
<dbReference type="Pfam" id="PF16076">
    <property type="entry name" value="Acyltransf_C"/>
    <property type="match status" value="1"/>
</dbReference>
<keyword evidence="4 7" id="KW-1133">Transmembrane helix</keyword>
<feature type="compositionally biased region" description="Polar residues" evidence="6">
    <location>
        <begin position="188"/>
        <end position="201"/>
    </location>
</feature>
<evidence type="ECO:0000256" key="1">
    <source>
        <dbReference type="ARBA" id="ARBA00004370"/>
    </source>
</evidence>
<dbReference type="SMART" id="SM00292">
    <property type="entry name" value="BRCT"/>
    <property type="match status" value="3"/>
</dbReference>
<evidence type="ECO:0000256" key="5">
    <source>
        <dbReference type="ARBA" id="ARBA00023136"/>
    </source>
</evidence>
<evidence type="ECO:0000313" key="10">
    <source>
        <dbReference type="Proteomes" id="UP001279410"/>
    </source>
</evidence>
<feature type="region of interest" description="Disordered" evidence="6">
    <location>
        <begin position="109"/>
        <end position="129"/>
    </location>
</feature>
<evidence type="ECO:0000256" key="7">
    <source>
        <dbReference type="SAM" id="Phobius"/>
    </source>
</evidence>
<feature type="region of interest" description="Disordered" evidence="6">
    <location>
        <begin position="222"/>
        <end position="269"/>
    </location>
</feature>
<keyword evidence="5 7" id="KW-0472">Membrane</keyword>
<evidence type="ECO:0000256" key="3">
    <source>
        <dbReference type="ARBA" id="ARBA00022692"/>
    </source>
</evidence>
<sequence length="941" mass="105808">MTTSNSCSVLKDVVAYVDVWSSDKTANYSKPFIQQLQEMGAQVSKTFNKQVTHVVFNNGHSATWRKAKKSGVRLVSVLWVGRCYDDGVRVDEELYPALNDESNPVLKNKKHRCMQPKDSPERTPENDRRMKKKLDKMMKDLAPKQPLVTDVSPIIIDEESGIVYSPALKRSDYMAQRLKDMKEKRENLSPTASQMAESRSPTGLKPSLGSTPTILKLMYDQSDDDSSASVAEPGCSPDKEEGRTQVDVTDHGRLGKRHRKGPEKPWLSPCQLTEDSAALELQKNSVSALSHTLESRGNECTVAAGLTELPSEDEENHNKQVSLSLQKMVNKTKAMRTLVMTSMPTEKQHTVVQVVKALGGFSIVDRVCESTTHVVSGGHRRTLNILLGIARGCWILSFEWILWCLEQRQWIPEEPYELSDHFPAAQMCRLQRHLSAGEHQQDLFQGQPAMFVSQHSQPPTQSLVELIQLCGGTVCKTVRQAGICIGRYSGRRPEGSRILSEQWVLARVYHKLDDRLYSIYQTMVLFFFENYTGVEIVIYGDIPKNKENVIYLSNHQCTADWIIADMLAIRQSAIGHVRYVLKDGLKWLPLYGWYFSQHGGIYVKRSAKFNEGAMKKKLLSQTQSGAPMYLVIFPEGTRYNPELKNVIADSQAFATKEGLAVLRHTLTPRMKASHIAIETMKGHLDAVYDVTVAYEGTLDASGQRRPAPSMPEFLCKECPRVHIHFDRVDIKEIPPEPVFFRRWLHERFEIKDRLLTDFYESEDADKICRFPGEGKPSPLNLSKTIPSVMILGGLTLPLLLTENGRKLYVRTWVFGTLLGWLEHNREQLLPLSFLDSSFTMGVDWIGFGYAAAIAFGGFMGYKRKASVMSLMAGLVFGGLSAYGAYNISNDPKDIKVSLFASGVLSLVMGMRYKKSGKILPAGLMSGLSLLMVFRLLLLIMV</sequence>
<organism evidence="9 10">
    <name type="scientific">Lates japonicus</name>
    <name type="common">Japanese lates</name>
    <dbReference type="NCBI Taxonomy" id="270547"/>
    <lineage>
        <taxon>Eukaryota</taxon>
        <taxon>Metazoa</taxon>
        <taxon>Chordata</taxon>
        <taxon>Craniata</taxon>
        <taxon>Vertebrata</taxon>
        <taxon>Euteleostomi</taxon>
        <taxon>Actinopterygii</taxon>
        <taxon>Neopterygii</taxon>
        <taxon>Teleostei</taxon>
        <taxon>Neoteleostei</taxon>
        <taxon>Acanthomorphata</taxon>
        <taxon>Carangaria</taxon>
        <taxon>Carangaria incertae sedis</taxon>
        <taxon>Centropomidae</taxon>
        <taxon>Lates</taxon>
    </lineage>
</organism>
<evidence type="ECO:0000256" key="6">
    <source>
        <dbReference type="SAM" id="MobiDB-lite"/>
    </source>
</evidence>
<dbReference type="PROSITE" id="PS50172">
    <property type="entry name" value="BRCT"/>
    <property type="match status" value="2"/>
</dbReference>
<dbReference type="InterPro" id="IPR032098">
    <property type="entry name" value="Acyltransf_C"/>
</dbReference>
<dbReference type="Pfam" id="PF12738">
    <property type="entry name" value="PTCB-BRCT"/>
    <property type="match status" value="1"/>
</dbReference>
<keyword evidence="3 7" id="KW-0812">Transmembrane</keyword>
<dbReference type="Gene3D" id="3.40.50.10190">
    <property type="entry name" value="BRCT domain"/>
    <property type="match status" value="3"/>
</dbReference>
<feature type="compositionally biased region" description="Basic and acidic residues" evidence="6">
    <location>
        <begin position="237"/>
        <end position="253"/>
    </location>
</feature>
<dbReference type="PANTHER" id="PTHR14625:SF3">
    <property type="entry name" value="MICROCEPHALIN"/>
    <property type="match status" value="1"/>
</dbReference>
<feature type="region of interest" description="Disordered" evidence="6">
    <location>
        <begin position="182"/>
        <end position="208"/>
    </location>
</feature>
<feature type="compositionally biased region" description="Basic and acidic residues" evidence="6">
    <location>
        <begin position="118"/>
        <end position="128"/>
    </location>
</feature>
<dbReference type="EMBL" id="BRZM01000094">
    <property type="protein sequence ID" value="GLD66546.1"/>
    <property type="molecule type" value="Genomic_DNA"/>
</dbReference>
<dbReference type="CDD" id="cd17751">
    <property type="entry name" value="BRCT_microcephalin_rpt3"/>
    <property type="match status" value="1"/>
</dbReference>
<dbReference type="Gene3D" id="6.10.250.1330">
    <property type="match status" value="1"/>
</dbReference>
<dbReference type="PANTHER" id="PTHR14625">
    <property type="entry name" value="MICROCEPHALIN"/>
    <property type="match status" value="1"/>
</dbReference>
<dbReference type="Pfam" id="PF01553">
    <property type="entry name" value="Acyltransferase"/>
    <property type="match status" value="1"/>
</dbReference>
<name>A0AAD3N825_LATJO</name>
<comment type="subcellular location">
    <subcellularLocation>
        <location evidence="1">Membrane</location>
    </subcellularLocation>
</comment>
<evidence type="ECO:0000259" key="8">
    <source>
        <dbReference type="PROSITE" id="PS50172"/>
    </source>
</evidence>
<dbReference type="GO" id="GO:0016746">
    <property type="term" value="F:acyltransferase activity"/>
    <property type="evidence" value="ECO:0007669"/>
    <property type="project" value="InterPro"/>
</dbReference>
<evidence type="ECO:0000256" key="4">
    <source>
        <dbReference type="ARBA" id="ARBA00022989"/>
    </source>
</evidence>
<dbReference type="SUPFAM" id="SSF52113">
    <property type="entry name" value="BRCT domain"/>
    <property type="match status" value="3"/>
</dbReference>
<evidence type="ECO:0000313" key="9">
    <source>
        <dbReference type="EMBL" id="GLD66546.1"/>
    </source>
</evidence>
<feature type="transmembrane region" description="Helical" evidence="7">
    <location>
        <begin position="868"/>
        <end position="888"/>
    </location>
</feature>
<dbReference type="InterPro" id="IPR005349">
    <property type="entry name" value="TMEM14"/>
</dbReference>
<dbReference type="CDD" id="cd17736">
    <property type="entry name" value="BRCT_microcephalin_rpt2"/>
    <property type="match status" value="1"/>
</dbReference>
<dbReference type="InterPro" id="IPR036420">
    <property type="entry name" value="BRCT_dom_sf"/>
</dbReference>
<dbReference type="SMART" id="SM00563">
    <property type="entry name" value="PlsC"/>
    <property type="match status" value="1"/>
</dbReference>
<dbReference type="Pfam" id="PF03647">
    <property type="entry name" value="Tmemb_14"/>
    <property type="match status" value="1"/>
</dbReference>
<feature type="domain" description="BRCT" evidence="8">
    <location>
        <begin position="5"/>
        <end position="97"/>
    </location>
</feature>
<protein>
    <submittedName>
        <fullName evidence="9">Microcephalin isoform X1</fullName>
    </submittedName>
</protein>
<dbReference type="Gene3D" id="1.10.10.1740">
    <property type="entry name" value="Transmembrane protein 14-like"/>
    <property type="match status" value="1"/>
</dbReference>
<comment type="similarity">
    <text evidence="2">Belongs to the TMEM14 family.</text>
</comment>
<feature type="transmembrane region" description="Helical" evidence="7">
    <location>
        <begin position="919"/>
        <end position="940"/>
    </location>
</feature>
<dbReference type="SUPFAM" id="SSF69593">
    <property type="entry name" value="Glycerol-3-phosphate (1)-acyltransferase"/>
    <property type="match status" value="1"/>
</dbReference>
<proteinExistence type="inferred from homology"/>
<dbReference type="GO" id="GO:0000278">
    <property type="term" value="P:mitotic cell cycle"/>
    <property type="evidence" value="ECO:0007669"/>
    <property type="project" value="TreeGrafter"/>
</dbReference>
<reference evidence="9" key="1">
    <citation type="submission" date="2022-08" db="EMBL/GenBank/DDBJ databases">
        <title>Genome sequencing of akame (Lates japonicus).</title>
        <authorList>
            <person name="Hashiguchi Y."/>
            <person name="Takahashi H."/>
        </authorList>
    </citation>
    <scope>NUCLEOTIDE SEQUENCE</scope>
    <source>
        <strain evidence="9">Kochi</strain>
    </source>
</reference>
<feature type="domain" description="BRCT" evidence="8">
    <location>
        <begin position="327"/>
        <end position="418"/>
    </location>
</feature>
<dbReference type="InterPro" id="IPR002123">
    <property type="entry name" value="Plipid/glycerol_acylTrfase"/>
</dbReference>
<comment type="caution">
    <text evidence="9">The sequence shown here is derived from an EMBL/GenBank/DDBJ whole genome shotgun (WGS) entry which is preliminary data.</text>
</comment>
<dbReference type="FunFam" id="3.40.50.10190:FF:000047">
    <property type="entry name" value="Microcephalin"/>
    <property type="match status" value="1"/>
</dbReference>
<dbReference type="GO" id="GO:0016020">
    <property type="term" value="C:membrane"/>
    <property type="evidence" value="ECO:0007669"/>
    <property type="project" value="UniProtKB-SubCell"/>
</dbReference>